<dbReference type="Proteomes" id="UP000826195">
    <property type="component" value="Unassembled WGS sequence"/>
</dbReference>
<proteinExistence type="predicted"/>
<keyword evidence="2" id="KW-1185">Reference proteome</keyword>
<accession>A0AAV7IGJ9</accession>
<evidence type="ECO:0000313" key="1">
    <source>
        <dbReference type="EMBL" id="KAH0560750.1"/>
    </source>
</evidence>
<sequence length="82" mass="9312">MAEKFRKVAQYPNGFNKIAIRVGNVAAEPWTRTSIEYGVWSMEYREKEKEILTKAIRAGLCSVGRSYSTEVGFVANHRRGLS</sequence>
<name>A0AAV7IGJ9_COTGL</name>
<protein>
    <submittedName>
        <fullName evidence="1">Uncharacterized protein</fullName>
    </submittedName>
</protein>
<gene>
    <name evidence="1" type="ORF">KQX54_008075</name>
</gene>
<dbReference type="EMBL" id="JAHXZJ010000374">
    <property type="protein sequence ID" value="KAH0560750.1"/>
    <property type="molecule type" value="Genomic_DNA"/>
</dbReference>
<reference evidence="1 2" key="1">
    <citation type="journal article" date="2021" name="J. Hered.">
        <title>A chromosome-level genome assembly of the parasitoid wasp, Cotesia glomerata (Hymenoptera: Braconidae).</title>
        <authorList>
            <person name="Pinto B.J."/>
            <person name="Weis J.J."/>
            <person name="Gamble T."/>
            <person name="Ode P.J."/>
            <person name="Paul R."/>
            <person name="Zaspel J.M."/>
        </authorList>
    </citation>
    <scope>NUCLEOTIDE SEQUENCE [LARGE SCALE GENOMIC DNA]</scope>
    <source>
        <strain evidence="1">CgM1</strain>
    </source>
</reference>
<organism evidence="1 2">
    <name type="scientific">Cotesia glomerata</name>
    <name type="common">Lepidopteran parasitic wasp</name>
    <name type="synonym">Apanteles glomeratus</name>
    <dbReference type="NCBI Taxonomy" id="32391"/>
    <lineage>
        <taxon>Eukaryota</taxon>
        <taxon>Metazoa</taxon>
        <taxon>Ecdysozoa</taxon>
        <taxon>Arthropoda</taxon>
        <taxon>Hexapoda</taxon>
        <taxon>Insecta</taxon>
        <taxon>Pterygota</taxon>
        <taxon>Neoptera</taxon>
        <taxon>Endopterygota</taxon>
        <taxon>Hymenoptera</taxon>
        <taxon>Apocrita</taxon>
        <taxon>Ichneumonoidea</taxon>
        <taxon>Braconidae</taxon>
        <taxon>Microgastrinae</taxon>
        <taxon>Cotesia</taxon>
    </lineage>
</organism>
<dbReference type="AlphaFoldDB" id="A0AAV7IGJ9"/>
<evidence type="ECO:0000313" key="2">
    <source>
        <dbReference type="Proteomes" id="UP000826195"/>
    </source>
</evidence>
<comment type="caution">
    <text evidence="1">The sequence shown here is derived from an EMBL/GenBank/DDBJ whole genome shotgun (WGS) entry which is preliminary data.</text>
</comment>